<keyword evidence="1" id="KW-0540">Nuclease</keyword>
<evidence type="ECO:0000259" key="16">
    <source>
        <dbReference type="PROSITE" id="PS51198"/>
    </source>
</evidence>
<evidence type="ECO:0000256" key="5">
    <source>
        <dbReference type="ARBA" id="ARBA00022801"/>
    </source>
</evidence>
<dbReference type="EMBL" id="CAEZVC010000039">
    <property type="protein sequence ID" value="CAB4621377.1"/>
    <property type="molecule type" value="Genomic_DNA"/>
</dbReference>
<reference evidence="18" key="1">
    <citation type="submission" date="2020-05" db="EMBL/GenBank/DDBJ databases">
        <authorList>
            <person name="Chiriac C."/>
            <person name="Salcher M."/>
            <person name="Ghai R."/>
            <person name="Kavagutti S V."/>
        </authorList>
    </citation>
    <scope>NUCLEOTIDE SEQUENCE</scope>
</reference>
<evidence type="ECO:0000256" key="11">
    <source>
        <dbReference type="ARBA" id="ARBA00023204"/>
    </source>
</evidence>
<dbReference type="Gene3D" id="1.10.486.10">
    <property type="entry name" value="PCRA, domain 4"/>
    <property type="match status" value="1"/>
</dbReference>
<evidence type="ECO:0000256" key="7">
    <source>
        <dbReference type="ARBA" id="ARBA00022839"/>
    </source>
</evidence>
<evidence type="ECO:0000259" key="17">
    <source>
        <dbReference type="PROSITE" id="PS51217"/>
    </source>
</evidence>
<organism evidence="18">
    <name type="scientific">freshwater metagenome</name>
    <dbReference type="NCBI Taxonomy" id="449393"/>
    <lineage>
        <taxon>unclassified sequences</taxon>
        <taxon>metagenomes</taxon>
        <taxon>ecological metagenomes</taxon>
    </lineage>
</organism>
<keyword evidence="9" id="KW-0460">Magnesium</keyword>
<dbReference type="InterPro" id="IPR004586">
    <property type="entry name" value="RecB"/>
</dbReference>
<dbReference type="AlphaFoldDB" id="A0A6J6IB17"/>
<dbReference type="InterPro" id="IPR014017">
    <property type="entry name" value="DNA_helicase_UvrD-like_C"/>
</dbReference>
<comment type="catalytic activity">
    <reaction evidence="15">
        <text>ATP + H2O = ADP + phosphate + H(+)</text>
        <dbReference type="Rhea" id="RHEA:13065"/>
        <dbReference type="ChEBI" id="CHEBI:15377"/>
        <dbReference type="ChEBI" id="CHEBI:15378"/>
        <dbReference type="ChEBI" id="CHEBI:30616"/>
        <dbReference type="ChEBI" id="CHEBI:43474"/>
        <dbReference type="ChEBI" id="CHEBI:456216"/>
        <dbReference type="EC" id="5.6.2.4"/>
    </reaction>
</comment>
<evidence type="ECO:0000256" key="6">
    <source>
        <dbReference type="ARBA" id="ARBA00022806"/>
    </source>
</evidence>
<evidence type="ECO:0000256" key="3">
    <source>
        <dbReference type="ARBA" id="ARBA00022741"/>
    </source>
</evidence>
<proteinExistence type="inferred from homology"/>
<keyword evidence="3" id="KW-0547">Nucleotide-binding</keyword>
<dbReference type="SUPFAM" id="SSF52980">
    <property type="entry name" value="Restriction endonuclease-like"/>
    <property type="match status" value="1"/>
</dbReference>
<dbReference type="PANTHER" id="PTHR11070:SF23">
    <property type="entry name" value="RECBCD ENZYME SUBUNIT RECB"/>
    <property type="match status" value="1"/>
</dbReference>
<dbReference type="GO" id="GO:0005524">
    <property type="term" value="F:ATP binding"/>
    <property type="evidence" value="ECO:0007669"/>
    <property type="project" value="UniProtKB-KW"/>
</dbReference>
<dbReference type="PROSITE" id="PS51198">
    <property type="entry name" value="UVRD_HELICASE_ATP_BIND"/>
    <property type="match status" value="1"/>
</dbReference>
<dbReference type="SUPFAM" id="SSF52540">
    <property type="entry name" value="P-loop containing nucleoside triphosphate hydrolases"/>
    <property type="match status" value="1"/>
</dbReference>
<protein>
    <recommendedName>
        <fullName evidence="14">DNA 3'-5' helicase</fullName>
        <ecNumber evidence="14">5.6.2.4</ecNumber>
    </recommendedName>
</protein>
<dbReference type="GO" id="GO:0046872">
    <property type="term" value="F:metal ion binding"/>
    <property type="evidence" value="ECO:0007669"/>
    <property type="project" value="UniProtKB-KW"/>
</dbReference>
<feature type="domain" description="UvrD-like helicase C-terminal" evidence="17">
    <location>
        <begin position="404"/>
        <end position="682"/>
    </location>
</feature>
<comment type="catalytic activity">
    <reaction evidence="13">
        <text>Couples ATP hydrolysis with the unwinding of duplex DNA by translocating in the 3'-5' direction.</text>
        <dbReference type="EC" id="5.6.2.4"/>
    </reaction>
</comment>
<keyword evidence="12" id="KW-0413">Isomerase</keyword>
<keyword evidence="10" id="KW-0238">DNA-binding</keyword>
<dbReference type="GO" id="GO:0008854">
    <property type="term" value="F:exodeoxyribonuclease V activity"/>
    <property type="evidence" value="ECO:0007669"/>
    <property type="project" value="InterPro"/>
</dbReference>
<keyword evidence="6" id="KW-0347">Helicase</keyword>
<feature type="domain" description="UvrD-like helicase ATP-binding" evidence="16">
    <location>
        <begin position="1"/>
        <end position="369"/>
    </location>
</feature>
<keyword evidence="8" id="KW-0067">ATP-binding</keyword>
<sequence length="1167" mass="125982">MSTPQLFDLGAPLDTGLLVLEASAGTGKTFAVAGLATRWIAERGIKASELCIVTFSTAATAELRKRVRDRIVEAAEFLEELAPNDTAPDSTTDSVLVALASNIGERGNRIANLRLAVADFDAATISTIHGFCNRVLASGGESVDGAINDDNSDITELVVDELIRRYGSTGKLPSNNLTVKKLVAVVNLRVKMPHAQMWKLSRTEGAKKPGLYGWGGKSDLTPAQFEQANAMDEIALLVDELVALVHARRVVNRVRTYDSLLTDTQLLLSGPKAPVVIDGLRSWYRVVLLDEFQDTDRVQWDIFERAFVRDNPVLSGGTGRPDVIGLVGDPKQSIYRFRSAELSAYLTARKYADDNGGTTATLGINWRSDKAVLTGLDHLFHDYSFGDARVAFQSVEPSPDHNEARISNAGECAVEIRCLPFSDVPAGLVDAKSGHVKRGKENKIPNAPLVDLAIKDLVGQVLSLLSSARLHDKPDSGEEGREVDPSDIGIIVRSNRHADLIADALAEAGVPCARSASDSVLNSAAAEQWRVLLEALERPASEARIRSLCHTWFIGDDLAAIAAMTDTQLEATIETVRDWAQSLVDGGLPSLMATLRRAGLLERVLSLPGGERDLTDLDHIVELMQSLTGGRPTAASALRAVFAELSNMGGADDDGVASELLARRIDRDDDTVKIMTVHKAKGLEFSIVLCPLLWGALPNRQGTGHAHDESRDTRLIDTFQLLGANSRGVPFQLVEKSDKAERLAESDRMLYVALTRAKHRLVVWWTAADNDSYSVALGRVMSHAIGAGGSPADVTVLAERSNGSIARREVTENVVLASWSGTKPSSEVLAVSSAPFPMPTRWKSWSFSSISSGASSRSEQLAVVEDALLADDVEIRGGVGDDHDDAIDVEVVNAALADTVDTSTDTTVNRSLVDAPAGTAFGLLVHEVFEVIDFTPRDDRTESVTTICAQNLNYRPMTIEPGVLASGIDRALSSPLGGPVGTLALESIDNDHRLNELRFEFPLGAINAAQIAQTVVDAWPEGNPLHNWFVRASEGALSINVEGMLNGSIDLIASTELDGIDTYWVADYKTNRLTNSVYDSESLTRAMEHHGYGLQALLYTVALHRYLRWRLASKGYDPATQLRGAAYLFVRGMAGSKGPEGHGVFWWQPPFAVIEAVDQLLAPGVSP</sequence>
<dbReference type="PROSITE" id="PS51217">
    <property type="entry name" value="UVRD_HELICASE_CTER"/>
    <property type="match status" value="1"/>
</dbReference>
<dbReference type="GO" id="GO:0005829">
    <property type="term" value="C:cytosol"/>
    <property type="evidence" value="ECO:0007669"/>
    <property type="project" value="TreeGrafter"/>
</dbReference>
<dbReference type="Pfam" id="PF13361">
    <property type="entry name" value="UvrD_C"/>
    <property type="match status" value="1"/>
</dbReference>
<evidence type="ECO:0000256" key="13">
    <source>
        <dbReference type="ARBA" id="ARBA00034617"/>
    </source>
</evidence>
<dbReference type="Pfam" id="PF00580">
    <property type="entry name" value="UvrD-helicase"/>
    <property type="match status" value="1"/>
</dbReference>
<name>A0A6J6IB17_9ZZZZ</name>
<dbReference type="InterPro" id="IPR000212">
    <property type="entry name" value="DNA_helicase_UvrD/REP"/>
</dbReference>
<keyword evidence="11" id="KW-0234">DNA repair</keyword>
<dbReference type="InterPro" id="IPR011604">
    <property type="entry name" value="PDDEXK-like_dom_sf"/>
</dbReference>
<gene>
    <name evidence="18" type="ORF">UFOPK1906_00799</name>
</gene>
<dbReference type="GO" id="GO:0009338">
    <property type="term" value="C:exodeoxyribonuclease V complex"/>
    <property type="evidence" value="ECO:0007669"/>
    <property type="project" value="TreeGrafter"/>
</dbReference>
<dbReference type="Gene3D" id="3.40.50.300">
    <property type="entry name" value="P-loop containing nucleotide triphosphate hydrolases"/>
    <property type="match status" value="2"/>
</dbReference>
<dbReference type="InterPro" id="IPR014016">
    <property type="entry name" value="UvrD-like_ATP-bd"/>
</dbReference>
<evidence type="ECO:0000256" key="9">
    <source>
        <dbReference type="ARBA" id="ARBA00022842"/>
    </source>
</evidence>
<dbReference type="Gene3D" id="3.90.320.10">
    <property type="match status" value="1"/>
</dbReference>
<evidence type="ECO:0000256" key="8">
    <source>
        <dbReference type="ARBA" id="ARBA00022840"/>
    </source>
</evidence>
<keyword evidence="4" id="KW-0227">DNA damage</keyword>
<dbReference type="EC" id="5.6.2.4" evidence="14"/>
<dbReference type="GO" id="GO:0000725">
    <property type="term" value="P:recombinational repair"/>
    <property type="evidence" value="ECO:0007669"/>
    <property type="project" value="TreeGrafter"/>
</dbReference>
<dbReference type="GO" id="GO:0043138">
    <property type="term" value="F:3'-5' DNA helicase activity"/>
    <property type="evidence" value="ECO:0007669"/>
    <property type="project" value="UniProtKB-EC"/>
</dbReference>
<keyword evidence="7" id="KW-0269">Exonuclease</keyword>
<dbReference type="InterPro" id="IPR011335">
    <property type="entry name" value="Restrct_endonuc-II-like"/>
</dbReference>
<evidence type="ECO:0000256" key="14">
    <source>
        <dbReference type="ARBA" id="ARBA00034808"/>
    </source>
</evidence>
<evidence type="ECO:0000313" key="18">
    <source>
        <dbReference type="EMBL" id="CAB4621377.1"/>
    </source>
</evidence>
<evidence type="ECO:0000256" key="15">
    <source>
        <dbReference type="ARBA" id="ARBA00048988"/>
    </source>
</evidence>
<dbReference type="CDD" id="cd22352">
    <property type="entry name" value="RecB_C-like"/>
    <property type="match status" value="1"/>
</dbReference>
<evidence type="ECO:0000256" key="2">
    <source>
        <dbReference type="ARBA" id="ARBA00022723"/>
    </source>
</evidence>
<evidence type="ECO:0000256" key="4">
    <source>
        <dbReference type="ARBA" id="ARBA00022763"/>
    </source>
</evidence>
<dbReference type="GO" id="GO:0003677">
    <property type="term" value="F:DNA binding"/>
    <property type="evidence" value="ECO:0007669"/>
    <property type="project" value="UniProtKB-KW"/>
</dbReference>
<dbReference type="InterPro" id="IPR027417">
    <property type="entry name" value="P-loop_NTPase"/>
</dbReference>
<keyword evidence="2" id="KW-0479">Metal-binding</keyword>
<evidence type="ECO:0000256" key="1">
    <source>
        <dbReference type="ARBA" id="ARBA00022722"/>
    </source>
</evidence>
<keyword evidence="5" id="KW-0378">Hydrolase</keyword>
<dbReference type="HAMAP" id="MF_01485">
    <property type="entry name" value="RecB"/>
    <property type="match status" value="1"/>
</dbReference>
<evidence type="ECO:0000256" key="10">
    <source>
        <dbReference type="ARBA" id="ARBA00023125"/>
    </source>
</evidence>
<accession>A0A6J6IB17</accession>
<dbReference type="PANTHER" id="PTHR11070">
    <property type="entry name" value="UVRD / RECB / PCRA DNA HELICASE FAMILY MEMBER"/>
    <property type="match status" value="1"/>
</dbReference>
<evidence type="ECO:0000256" key="12">
    <source>
        <dbReference type="ARBA" id="ARBA00023235"/>
    </source>
</evidence>